<name>A0AAD9QCR0_ACRCE</name>
<dbReference type="EMBL" id="JARQWQ010000043">
    <property type="protein sequence ID" value="KAK2558838.1"/>
    <property type="molecule type" value="Genomic_DNA"/>
</dbReference>
<dbReference type="GO" id="GO:0003824">
    <property type="term" value="F:catalytic activity"/>
    <property type="evidence" value="ECO:0007669"/>
    <property type="project" value="InterPro"/>
</dbReference>
<reference evidence="4" key="1">
    <citation type="journal article" date="2023" name="G3 (Bethesda)">
        <title>Whole genome assembly and annotation of the endangered Caribbean coral Acropora cervicornis.</title>
        <authorList>
            <person name="Selwyn J.D."/>
            <person name="Vollmer S.V."/>
        </authorList>
    </citation>
    <scope>NUCLEOTIDE SEQUENCE</scope>
    <source>
        <strain evidence="4">K2</strain>
    </source>
</reference>
<feature type="chain" id="PRO_5042250742" evidence="1">
    <location>
        <begin position="24"/>
        <end position="592"/>
    </location>
</feature>
<dbReference type="InterPro" id="IPR005135">
    <property type="entry name" value="Endo/exonuclease/phosphatase"/>
</dbReference>
<dbReference type="Pfam" id="PF00078">
    <property type="entry name" value="RVT_1"/>
    <property type="match status" value="1"/>
</dbReference>
<organism evidence="4 5">
    <name type="scientific">Acropora cervicornis</name>
    <name type="common">Staghorn coral</name>
    <dbReference type="NCBI Taxonomy" id="6130"/>
    <lineage>
        <taxon>Eukaryota</taxon>
        <taxon>Metazoa</taxon>
        <taxon>Cnidaria</taxon>
        <taxon>Anthozoa</taxon>
        <taxon>Hexacorallia</taxon>
        <taxon>Scleractinia</taxon>
        <taxon>Astrocoeniina</taxon>
        <taxon>Acroporidae</taxon>
        <taxon>Acropora</taxon>
    </lineage>
</organism>
<dbReference type="Proteomes" id="UP001249851">
    <property type="component" value="Unassembled WGS sequence"/>
</dbReference>
<keyword evidence="5" id="KW-1185">Reference proteome</keyword>
<dbReference type="Pfam" id="PF03372">
    <property type="entry name" value="Exo_endo_phos"/>
    <property type="match status" value="1"/>
</dbReference>
<feature type="domain" description="Endonuclease/exonuclease/phosphatase" evidence="3">
    <location>
        <begin position="18"/>
        <end position="243"/>
    </location>
</feature>
<feature type="signal peptide" evidence="1">
    <location>
        <begin position="1"/>
        <end position="23"/>
    </location>
</feature>
<dbReference type="PANTHER" id="PTHR31635:SF196">
    <property type="entry name" value="REVERSE TRANSCRIPTASE DOMAIN-CONTAINING PROTEIN-RELATED"/>
    <property type="match status" value="1"/>
</dbReference>
<feature type="domain" description="Reverse transcriptase" evidence="2">
    <location>
        <begin position="508"/>
        <end position="567"/>
    </location>
</feature>
<evidence type="ECO:0000313" key="4">
    <source>
        <dbReference type="EMBL" id="KAK2558838.1"/>
    </source>
</evidence>
<dbReference type="CDD" id="cd09076">
    <property type="entry name" value="L1-EN"/>
    <property type="match status" value="1"/>
</dbReference>
<dbReference type="PANTHER" id="PTHR31635">
    <property type="entry name" value="REVERSE TRANSCRIPTASE DOMAIN-CONTAINING PROTEIN-RELATED"/>
    <property type="match status" value="1"/>
</dbReference>
<evidence type="ECO:0000256" key="1">
    <source>
        <dbReference type="SAM" id="SignalP"/>
    </source>
</evidence>
<evidence type="ECO:0000313" key="5">
    <source>
        <dbReference type="Proteomes" id="UP001249851"/>
    </source>
</evidence>
<keyword evidence="1" id="KW-0732">Signal</keyword>
<dbReference type="AlphaFoldDB" id="A0AAD9QCR0"/>
<comment type="caution">
    <text evidence="4">The sequence shown here is derived from an EMBL/GenBank/DDBJ whole genome shotgun (WGS) entry which is preliminary data.</text>
</comment>
<protein>
    <submittedName>
        <fullName evidence="4">Transposon TX1 uncharacterized 149 kDa protein</fullName>
    </submittedName>
</protein>
<evidence type="ECO:0000259" key="2">
    <source>
        <dbReference type="Pfam" id="PF00078"/>
    </source>
</evidence>
<evidence type="ECO:0000259" key="3">
    <source>
        <dbReference type="Pfam" id="PF03372"/>
    </source>
</evidence>
<dbReference type="Gene3D" id="3.60.10.10">
    <property type="entry name" value="Endonuclease/exonuclease/phosphatase"/>
    <property type="match status" value="1"/>
</dbReference>
<dbReference type="SUPFAM" id="SSF56219">
    <property type="entry name" value="DNase I-like"/>
    <property type="match status" value="1"/>
</dbReference>
<sequence>MDGPCSFFLRFIMVLLVSINSQGLRSSDRRKLAFQFLNRNRFDVVCLQETHWSVDLEMQIKREWNGDIFFAHGTDNARGVSILIHSRLDHTIQQVKCDNEGRIVNILLSIEDRTLNIVNIYAPNQDCERRAFFSGLDRFISNSYENIVAGDFNCVMDMKLDKYGGDPKARNSAACFLQAINARFDLCDIWRKRHRNERNFTWTGKNTWDNSLIRTRIDFFLASKTLDPFVSGTHIGPYPYSDHDYTSLLLDLDQVAEIEKFWMKWDQEFRSFTDPLRWWDQAKLHFKRIAIRHAKLKRKNQHHERFLLQNRVEKLHVRATNGTTQDIEQYLLAREELKKLDLKELEATKIRAKAQFEEEGEKSTRYFFSLEKCRRAEQCIRILTKDNLDTISETKDLLAETHSFYKSLFSAQPCDENVQANFLSGCYPNLSEEACASCEGMLTNEELKKAVYSMENDKSPGIDGLTTNFYKQFWPILGDKLTCVCNHAFHAGHLSITQRRGIITLIFKKGDRSLLKNWRPITLLTTDYKILTKALANRLQRVLPSIIHTDQTASVRGRTINDNTRLLHDVISYANERNVPLAVIKRGPNESF</sequence>
<accession>A0AAD9QCR0</accession>
<dbReference type="InterPro" id="IPR036691">
    <property type="entry name" value="Endo/exonu/phosph_ase_sf"/>
</dbReference>
<dbReference type="InterPro" id="IPR000477">
    <property type="entry name" value="RT_dom"/>
</dbReference>
<proteinExistence type="predicted"/>
<gene>
    <name evidence="4" type="ORF">P5673_019057</name>
</gene>
<reference evidence="4" key="2">
    <citation type="journal article" date="2023" name="Science">
        <title>Genomic signatures of disease resistance in endangered staghorn corals.</title>
        <authorList>
            <person name="Vollmer S.V."/>
            <person name="Selwyn J.D."/>
            <person name="Despard B.A."/>
            <person name="Roesel C.L."/>
        </authorList>
    </citation>
    <scope>NUCLEOTIDE SEQUENCE</scope>
    <source>
        <strain evidence="4">K2</strain>
    </source>
</reference>